<organism evidence="1 2">
    <name type="scientific">Aureispira anguillae</name>
    <dbReference type="NCBI Taxonomy" id="2864201"/>
    <lineage>
        <taxon>Bacteria</taxon>
        <taxon>Pseudomonadati</taxon>
        <taxon>Bacteroidota</taxon>
        <taxon>Saprospiria</taxon>
        <taxon>Saprospirales</taxon>
        <taxon>Saprospiraceae</taxon>
        <taxon>Aureispira</taxon>
    </lineage>
</organism>
<keyword evidence="2" id="KW-1185">Reference proteome</keyword>
<sequence length="37" mass="4270">MRLLIKNNCALLSANIDESEKEQYYSGMNFLCSIKND</sequence>
<evidence type="ECO:0000313" key="1">
    <source>
        <dbReference type="EMBL" id="BDS10344.1"/>
    </source>
</evidence>
<name>A0A916DP67_9BACT</name>
<dbReference type="AlphaFoldDB" id="A0A916DP67"/>
<proteinExistence type="predicted"/>
<dbReference type="EMBL" id="AP026867">
    <property type="protein sequence ID" value="BDS10344.1"/>
    <property type="molecule type" value="Genomic_DNA"/>
</dbReference>
<dbReference type="Proteomes" id="UP001060919">
    <property type="component" value="Chromosome"/>
</dbReference>
<accession>A0A916DP67</accession>
<dbReference type="KEGG" id="aup:AsAng_0010520"/>
<gene>
    <name evidence="1" type="ORF">AsAng_0010520</name>
</gene>
<reference evidence="1" key="1">
    <citation type="submission" date="2022-09" db="EMBL/GenBank/DDBJ databases">
        <title>Aureispira anguillicida sp. nov., isolated from Leptocephalus of Japanese eel Anguilla japonica.</title>
        <authorList>
            <person name="Yuasa K."/>
            <person name="Mekata T."/>
            <person name="Ikunari K."/>
        </authorList>
    </citation>
    <scope>NUCLEOTIDE SEQUENCE</scope>
    <source>
        <strain evidence="1">EL160426</strain>
    </source>
</reference>
<evidence type="ECO:0000313" key="2">
    <source>
        <dbReference type="Proteomes" id="UP001060919"/>
    </source>
</evidence>
<protein>
    <submittedName>
        <fullName evidence="1">Uncharacterized protein</fullName>
    </submittedName>
</protein>